<dbReference type="Gene3D" id="3.40.10.10">
    <property type="entry name" value="DNA Methylphosphotriester Repair Domain"/>
    <property type="match status" value="1"/>
</dbReference>
<keyword evidence="10" id="KW-0804">Transcription</keyword>
<dbReference type="AlphaFoldDB" id="A0A9J6ZH05"/>
<dbReference type="InterPro" id="IPR018062">
    <property type="entry name" value="HTH_AraC-typ_CS"/>
</dbReference>
<evidence type="ECO:0000256" key="5">
    <source>
        <dbReference type="ARBA" id="ARBA00022763"/>
    </source>
</evidence>
<dbReference type="InterPro" id="IPR035451">
    <property type="entry name" value="Ada-like_dom_sf"/>
</dbReference>
<organism evidence="13 14">
    <name type="scientific">Candidatus Pristimantibacillus lignocellulolyticus</name>
    <dbReference type="NCBI Taxonomy" id="2994561"/>
    <lineage>
        <taxon>Bacteria</taxon>
        <taxon>Bacillati</taxon>
        <taxon>Bacillota</taxon>
        <taxon>Bacilli</taxon>
        <taxon>Bacillales</taxon>
        <taxon>Paenibacillaceae</taxon>
        <taxon>Candidatus Pristimantibacillus</taxon>
    </lineage>
</organism>
<comment type="cofactor">
    <cofactor evidence="1">
        <name>Zn(2+)</name>
        <dbReference type="ChEBI" id="CHEBI:29105"/>
    </cofactor>
</comment>
<dbReference type="InterPro" id="IPR016220">
    <property type="entry name" value="Me-P-triester_DNA_alkyl-Trfase"/>
</dbReference>
<evidence type="ECO:0000256" key="11">
    <source>
        <dbReference type="ARBA" id="ARBA00023204"/>
    </source>
</evidence>
<evidence type="ECO:0000256" key="3">
    <source>
        <dbReference type="ARBA" id="ARBA00022679"/>
    </source>
</evidence>
<dbReference type="GO" id="GO:0032259">
    <property type="term" value="P:methylation"/>
    <property type="evidence" value="ECO:0007669"/>
    <property type="project" value="UniProtKB-KW"/>
</dbReference>
<gene>
    <name evidence="13" type="ORF">NAG76_02530</name>
</gene>
<dbReference type="SMART" id="SM00342">
    <property type="entry name" value="HTH_ARAC"/>
    <property type="match status" value="1"/>
</dbReference>
<keyword evidence="9" id="KW-0010">Activator</keyword>
<dbReference type="KEGG" id="plig:NAG76_02530"/>
<evidence type="ECO:0000256" key="6">
    <source>
        <dbReference type="ARBA" id="ARBA00022833"/>
    </source>
</evidence>
<keyword evidence="2" id="KW-0489">Methyltransferase</keyword>
<evidence type="ECO:0000256" key="4">
    <source>
        <dbReference type="ARBA" id="ARBA00022723"/>
    </source>
</evidence>
<sequence>MVGTIASDEQWQAIITNDLSYDTQFWYGVHSTKIVCRPSCRSRNPGRNGISIYDSIQLAFTQGYRPCKRCKPEAISIPQQQWIESVQLWIDEHLHEQLTLTMIAKHNHSSPYHLQRVFKQQLGISPNRYIQQQRMKEAAQLLVTTKLSVATIGECIGMNNATYFNTLFTKIMGLSPLQYRKSKCGNIQNDEGDYDD</sequence>
<dbReference type="InterPro" id="IPR004026">
    <property type="entry name" value="Ada_DNA_repair_Zn-bd"/>
</dbReference>
<dbReference type="SUPFAM" id="SSF46689">
    <property type="entry name" value="Homeodomain-like"/>
    <property type="match status" value="2"/>
</dbReference>
<evidence type="ECO:0000313" key="13">
    <source>
        <dbReference type="EMBL" id="URN95152.1"/>
    </source>
</evidence>
<evidence type="ECO:0000256" key="2">
    <source>
        <dbReference type="ARBA" id="ARBA00022603"/>
    </source>
</evidence>
<keyword evidence="6" id="KW-0862">Zinc</keyword>
<evidence type="ECO:0000256" key="1">
    <source>
        <dbReference type="ARBA" id="ARBA00001947"/>
    </source>
</evidence>
<reference evidence="13" key="1">
    <citation type="submission" date="2022-05" db="EMBL/GenBank/DDBJ databases">
        <title>Novel bacterial taxa in a minimal lignocellulolytic consortium and its capacity to transform plastics disclosed by genome-resolved metagenomics.</title>
        <authorList>
            <person name="Rodriguez C.A.D."/>
            <person name="Diaz-Garcia L."/>
            <person name="Herrera K."/>
            <person name="Tarazona N.A."/>
            <person name="Sproer C."/>
            <person name="Overmann J."/>
            <person name="Jimenez D.J."/>
        </authorList>
    </citation>
    <scope>NUCLEOTIDE SEQUENCE</scope>
    <source>
        <strain evidence="13">MAG5</strain>
    </source>
</reference>
<dbReference type="Pfam" id="PF12833">
    <property type="entry name" value="HTH_18"/>
    <property type="match status" value="1"/>
</dbReference>
<keyword evidence="8" id="KW-0238">DNA-binding</keyword>
<dbReference type="PROSITE" id="PS00041">
    <property type="entry name" value="HTH_ARAC_FAMILY_1"/>
    <property type="match status" value="1"/>
</dbReference>
<dbReference type="InterPro" id="IPR018060">
    <property type="entry name" value="HTH_AraC"/>
</dbReference>
<dbReference type="GO" id="GO:0008168">
    <property type="term" value="F:methyltransferase activity"/>
    <property type="evidence" value="ECO:0007669"/>
    <property type="project" value="UniProtKB-KW"/>
</dbReference>
<evidence type="ECO:0000259" key="12">
    <source>
        <dbReference type="PROSITE" id="PS01124"/>
    </source>
</evidence>
<dbReference type="EMBL" id="CP097899">
    <property type="protein sequence ID" value="URN95152.1"/>
    <property type="molecule type" value="Genomic_DNA"/>
</dbReference>
<dbReference type="GO" id="GO:0006281">
    <property type="term" value="P:DNA repair"/>
    <property type="evidence" value="ECO:0007669"/>
    <property type="project" value="UniProtKB-KW"/>
</dbReference>
<evidence type="ECO:0000256" key="9">
    <source>
        <dbReference type="ARBA" id="ARBA00023159"/>
    </source>
</evidence>
<keyword evidence="4" id="KW-0479">Metal-binding</keyword>
<accession>A0A9J6ZH05</accession>
<proteinExistence type="predicted"/>
<evidence type="ECO:0000256" key="7">
    <source>
        <dbReference type="ARBA" id="ARBA00023015"/>
    </source>
</evidence>
<keyword evidence="3" id="KW-0808">Transferase</keyword>
<dbReference type="GO" id="GO:0043565">
    <property type="term" value="F:sequence-specific DNA binding"/>
    <property type="evidence" value="ECO:0007669"/>
    <property type="project" value="InterPro"/>
</dbReference>
<dbReference type="InterPro" id="IPR009057">
    <property type="entry name" value="Homeodomain-like_sf"/>
</dbReference>
<dbReference type="GO" id="GO:0003700">
    <property type="term" value="F:DNA-binding transcription factor activity"/>
    <property type="evidence" value="ECO:0007669"/>
    <property type="project" value="InterPro"/>
</dbReference>
<name>A0A9J6ZH05_9BACL</name>
<dbReference type="PANTHER" id="PTHR43280:SF28">
    <property type="entry name" value="HTH-TYPE TRANSCRIPTIONAL ACTIVATOR RHAS"/>
    <property type="match status" value="1"/>
</dbReference>
<evidence type="ECO:0000256" key="10">
    <source>
        <dbReference type="ARBA" id="ARBA00023163"/>
    </source>
</evidence>
<keyword evidence="7" id="KW-0805">Transcription regulation</keyword>
<dbReference type="Gene3D" id="1.10.10.60">
    <property type="entry name" value="Homeodomain-like"/>
    <property type="match status" value="2"/>
</dbReference>
<dbReference type="PROSITE" id="PS01124">
    <property type="entry name" value="HTH_ARAC_FAMILY_2"/>
    <property type="match status" value="1"/>
</dbReference>
<evidence type="ECO:0000256" key="8">
    <source>
        <dbReference type="ARBA" id="ARBA00023125"/>
    </source>
</evidence>
<dbReference type="GO" id="GO:0008270">
    <property type="term" value="F:zinc ion binding"/>
    <property type="evidence" value="ECO:0007669"/>
    <property type="project" value="InterPro"/>
</dbReference>
<dbReference type="Proteomes" id="UP001056756">
    <property type="component" value="Chromosome"/>
</dbReference>
<dbReference type="PANTHER" id="PTHR43280">
    <property type="entry name" value="ARAC-FAMILY TRANSCRIPTIONAL REGULATOR"/>
    <property type="match status" value="1"/>
</dbReference>
<dbReference type="Pfam" id="PF02805">
    <property type="entry name" value="Ada_Zn_binding"/>
    <property type="match status" value="1"/>
</dbReference>
<keyword evidence="11" id="KW-0234">DNA repair</keyword>
<feature type="domain" description="HTH araC/xylS-type" evidence="12">
    <location>
        <begin position="84"/>
        <end position="182"/>
    </location>
</feature>
<keyword evidence="5" id="KW-0227">DNA damage</keyword>
<dbReference type="PIRSF" id="PIRSF000408">
    <property type="entry name" value="Alkyltransferas_AdaA"/>
    <property type="match status" value="1"/>
</dbReference>
<dbReference type="SUPFAM" id="SSF57884">
    <property type="entry name" value="Ada DNA repair protein, N-terminal domain (N-Ada 10)"/>
    <property type="match status" value="1"/>
</dbReference>
<evidence type="ECO:0000313" key="14">
    <source>
        <dbReference type="Proteomes" id="UP001056756"/>
    </source>
</evidence>
<protein>
    <submittedName>
        <fullName evidence="13">AraC family transcriptional regulator</fullName>
    </submittedName>
</protein>